<evidence type="ECO:0000259" key="2">
    <source>
        <dbReference type="Pfam" id="PF14309"/>
    </source>
</evidence>
<comment type="caution">
    <text evidence="3">The sequence shown here is derived from an EMBL/GenBank/DDBJ whole genome shotgun (WGS) entry which is preliminary data.</text>
</comment>
<feature type="region of interest" description="Disordered" evidence="1">
    <location>
        <begin position="62"/>
        <end position="93"/>
    </location>
</feature>
<dbReference type="Proteomes" id="UP001154282">
    <property type="component" value="Unassembled WGS sequence"/>
</dbReference>
<accession>A0AAV0M929</accession>
<evidence type="ECO:0000256" key="1">
    <source>
        <dbReference type="SAM" id="MobiDB-lite"/>
    </source>
</evidence>
<feature type="region of interest" description="Disordered" evidence="1">
    <location>
        <begin position="432"/>
        <end position="451"/>
    </location>
</feature>
<protein>
    <recommendedName>
        <fullName evidence="2">DUF4378 domain-containing protein</fullName>
    </recommendedName>
</protein>
<organism evidence="3 4">
    <name type="scientific">Linum tenue</name>
    <dbReference type="NCBI Taxonomy" id="586396"/>
    <lineage>
        <taxon>Eukaryota</taxon>
        <taxon>Viridiplantae</taxon>
        <taxon>Streptophyta</taxon>
        <taxon>Embryophyta</taxon>
        <taxon>Tracheophyta</taxon>
        <taxon>Spermatophyta</taxon>
        <taxon>Magnoliopsida</taxon>
        <taxon>eudicotyledons</taxon>
        <taxon>Gunneridae</taxon>
        <taxon>Pentapetalae</taxon>
        <taxon>rosids</taxon>
        <taxon>fabids</taxon>
        <taxon>Malpighiales</taxon>
        <taxon>Linaceae</taxon>
        <taxon>Linum</taxon>
    </lineage>
</organism>
<dbReference type="EMBL" id="CAMGYJ010000007">
    <property type="protein sequence ID" value="CAI0443016.1"/>
    <property type="molecule type" value="Genomic_DNA"/>
</dbReference>
<dbReference type="PANTHER" id="PTHR46836">
    <property type="entry name" value="AFADIN"/>
    <property type="match status" value="1"/>
</dbReference>
<dbReference type="InterPro" id="IPR025486">
    <property type="entry name" value="DUF4378"/>
</dbReference>
<feature type="compositionally biased region" description="Polar residues" evidence="1">
    <location>
        <begin position="66"/>
        <end position="77"/>
    </location>
</feature>
<reference evidence="3" key="1">
    <citation type="submission" date="2022-08" db="EMBL/GenBank/DDBJ databases">
        <authorList>
            <person name="Gutierrez-Valencia J."/>
        </authorList>
    </citation>
    <scope>NUCLEOTIDE SEQUENCE</scope>
</reference>
<sequence length="634" mass="71004">MEPRQPVPSVIARLMGLDEFQPRQPVQKKARVLSEKYMQRVNAIGSREKHQKLHLFGLVSEESRDTNSLGTDRQNGSLAGKRNAHLSSEVSLKPSSHENLDVCKKGQNACDQRYTSSSSCRDFGRIVLLKQHTDKVENTKTKSTSSKHATTGIGFYELGSRYLNAGTLLKKSESAPLSPTQPVELDISRMDENDFKPTKLCFNPATLRSSKNSQYGWKVRSIGCLRRATPLHWNLSDIRSHATSASNDSVVKSSRRVSNVEFINSVQQKGRKFDRRHASEIIISVKSYEEMSPPVEDSEAANKNPEPSYIPPNVAENKLEEYSHSQRSHEMVVNGETESVNESSLALVSIQKDISAVTYGKEYISSYCSCTDPESLVSSEDSYYQSSPNSVLETSYRKEISSCFDCWDGAGASLQGLHNRLEILKSELSDGNSEDFDTMVSSEGDTREDESVSDFEANEGAMTLFKAEESRDFSYLVDVLTEAGLINRSPYLISPNHSWNSDEYLIVSPSVFETLDKKYGEQVSWKRADRRLLFDRINLGLVEILQSSLSQQSVSWSEPVARRFMLNYGGQEDIEEEVWLLLASQENGTGKNSEKVMGQDDKWFQLGDHVQEISGDIANSLFDELVEDAVSSMG</sequence>
<dbReference type="PANTHER" id="PTHR46836:SF7">
    <property type="entry name" value="PHOSPHATIDYLINOSITOL N-ACETYGLUCOSAMINLYTRANSFERASE SUBUNIT P-LIKE PROTEIN"/>
    <property type="match status" value="1"/>
</dbReference>
<evidence type="ECO:0000313" key="3">
    <source>
        <dbReference type="EMBL" id="CAI0443016.1"/>
    </source>
</evidence>
<feature type="region of interest" description="Disordered" evidence="1">
    <location>
        <begin position="292"/>
        <end position="313"/>
    </location>
</feature>
<dbReference type="Pfam" id="PF14309">
    <property type="entry name" value="DUF4378"/>
    <property type="match status" value="1"/>
</dbReference>
<proteinExistence type="predicted"/>
<dbReference type="AlphaFoldDB" id="A0AAV0M929"/>
<name>A0AAV0M929_9ROSI</name>
<feature type="domain" description="DUF4378" evidence="2">
    <location>
        <begin position="472"/>
        <end position="628"/>
    </location>
</feature>
<keyword evidence="4" id="KW-1185">Reference proteome</keyword>
<evidence type="ECO:0000313" key="4">
    <source>
        <dbReference type="Proteomes" id="UP001154282"/>
    </source>
</evidence>
<gene>
    <name evidence="3" type="ORF">LITE_LOCUS27492</name>
</gene>